<keyword evidence="2" id="KW-1185">Reference proteome</keyword>
<evidence type="ECO:0000313" key="2">
    <source>
        <dbReference type="Proteomes" id="UP000310200"/>
    </source>
</evidence>
<protein>
    <submittedName>
        <fullName evidence="1">Uncharacterized protein</fullName>
    </submittedName>
</protein>
<name>A0A4S2KDD6_9HYME</name>
<accession>A0A4S2KDD6</accession>
<sequence length="177" mass="20089">MNGATIVLERPGRTKTRRRILSDSINGKEPWRIFSIRGKLDYFPSKFGIILCSFRMLLTRNNNQLSSDFAYANVRVAALFLLFLRTHPFLSSTSFEMVSRARRNRYRKKSSAILLMQLALDARESPNVASEGKRRRKAGWLKRVNRGPGGVGSIKNSIHTSIRCFVGGKEAEVVREA</sequence>
<organism evidence="1 2">
    <name type="scientific">Temnothorax longispinosus</name>
    <dbReference type="NCBI Taxonomy" id="300112"/>
    <lineage>
        <taxon>Eukaryota</taxon>
        <taxon>Metazoa</taxon>
        <taxon>Ecdysozoa</taxon>
        <taxon>Arthropoda</taxon>
        <taxon>Hexapoda</taxon>
        <taxon>Insecta</taxon>
        <taxon>Pterygota</taxon>
        <taxon>Neoptera</taxon>
        <taxon>Endopterygota</taxon>
        <taxon>Hymenoptera</taxon>
        <taxon>Apocrita</taxon>
        <taxon>Aculeata</taxon>
        <taxon>Formicoidea</taxon>
        <taxon>Formicidae</taxon>
        <taxon>Myrmicinae</taxon>
        <taxon>Temnothorax</taxon>
    </lineage>
</organism>
<dbReference type="Proteomes" id="UP000310200">
    <property type="component" value="Unassembled WGS sequence"/>
</dbReference>
<gene>
    <name evidence="1" type="ORF">DBV15_00108</name>
</gene>
<dbReference type="EMBL" id="QBLH01002732">
    <property type="protein sequence ID" value="TGZ47313.1"/>
    <property type="molecule type" value="Genomic_DNA"/>
</dbReference>
<proteinExistence type="predicted"/>
<dbReference type="AlphaFoldDB" id="A0A4S2KDD6"/>
<reference evidence="1 2" key="1">
    <citation type="journal article" date="2019" name="Philos. Trans. R. Soc. Lond., B, Biol. Sci.">
        <title>Ant behaviour and brain gene expression of defending hosts depend on the ecological success of the intruding social parasite.</title>
        <authorList>
            <person name="Kaur R."/>
            <person name="Stoldt M."/>
            <person name="Jongepier E."/>
            <person name="Feldmeyer B."/>
            <person name="Menzel F."/>
            <person name="Bornberg-Bauer E."/>
            <person name="Foitzik S."/>
        </authorList>
    </citation>
    <scope>NUCLEOTIDE SEQUENCE [LARGE SCALE GENOMIC DNA]</scope>
    <source>
        <tissue evidence="1">Whole body</tissue>
    </source>
</reference>
<evidence type="ECO:0000313" key="1">
    <source>
        <dbReference type="EMBL" id="TGZ47313.1"/>
    </source>
</evidence>
<comment type="caution">
    <text evidence="1">The sequence shown here is derived from an EMBL/GenBank/DDBJ whole genome shotgun (WGS) entry which is preliminary data.</text>
</comment>